<gene>
    <name evidence="2" type="ORF">PCOR1329_LOCUS8974</name>
</gene>
<proteinExistence type="predicted"/>
<organism evidence="2 3">
    <name type="scientific">Prorocentrum cordatum</name>
    <dbReference type="NCBI Taxonomy" id="2364126"/>
    <lineage>
        <taxon>Eukaryota</taxon>
        <taxon>Sar</taxon>
        <taxon>Alveolata</taxon>
        <taxon>Dinophyceae</taxon>
        <taxon>Prorocentrales</taxon>
        <taxon>Prorocentraceae</taxon>
        <taxon>Prorocentrum</taxon>
    </lineage>
</organism>
<feature type="region of interest" description="Disordered" evidence="1">
    <location>
        <begin position="15"/>
        <end position="52"/>
    </location>
</feature>
<dbReference type="EMBL" id="CAUYUJ010002480">
    <property type="protein sequence ID" value="CAK0800954.1"/>
    <property type="molecule type" value="Genomic_DNA"/>
</dbReference>
<feature type="region of interest" description="Disordered" evidence="1">
    <location>
        <begin position="66"/>
        <end position="99"/>
    </location>
</feature>
<evidence type="ECO:0000313" key="3">
    <source>
        <dbReference type="Proteomes" id="UP001189429"/>
    </source>
</evidence>
<protein>
    <submittedName>
        <fullName evidence="2">Uncharacterized protein</fullName>
    </submittedName>
</protein>
<keyword evidence="3" id="KW-1185">Reference proteome</keyword>
<feature type="compositionally biased region" description="Basic and acidic residues" evidence="1">
    <location>
        <begin position="68"/>
        <end position="79"/>
    </location>
</feature>
<evidence type="ECO:0000256" key="1">
    <source>
        <dbReference type="SAM" id="MobiDB-lite"/>
    </source>
</evidence>
<evidence type="ECO:0000313" key="2">
    <source>
        <dbReference type="EMBL" id="CAK0800954.1"/>
    </source>
</evidence>
<accession>A0ABN9Q8Y1</accession>
<sequence>MRCADPASASVDLASIGVDSQGPTSWDGRLPRVAAGRGGSARAGGRPPQDTYYFSSRSMVAVTTVDESGNRKTDVKQDQSVRTNIPGLRGGDSNTQRLLSPESTLFGMLDRL</sequence>
<name>A0ABN9Q8Y1_9DINO</name>
<comment type="caution">
    <text evidence="2">The sequence shown here is derived from an EMBL/GenBank/DDBJ whole genome shotgun (WGS) entry which is preliminary data.</text>
</comment>
<dbReference type="Proteomes" id="UP001189429">
    <property type="component" value="Unassembled WGS sequence"/>
</dbReference>
<reference evidence="2" key="1">
    <citation type="submission" date="2023-10" db="EMBL/GenBank/DDBJ databases">
        <authorList>
            <person name="Chen Y."/>
            <person name="Shah S."/>
            <person name="Dougan E. K."/>
            <person name="Thang M."/>
            <person name="Chan C."/>
        </authorList>
    </citation>
    <scope>NUCLEOTIDE SEQUENCE [LARGE SCALE GENOMIC DNA]</scope>
</reference>